<proteinExistence type="predicted"/>
<evidence type="ECO:0008006" key="4">
    <source>
        <dbReference type="Google" id="ProtNLM"/>
    </source>
</evidence>
<accession>A0ABV0AY96</accession>
<protein>
    <recommendedName>
        <fullName evidence="4">Helicase XPB/Ssl2 N-terminal domain-containing protein</fullName>
    </recommendedName>
</protein>
<evidence type="ECO:0000313" key="3">
    <source>
        <dbReference type="Proteomes" id="UP001447516"/>
    </source>
</evidence>
<dbReference type="Proteomes" id="UP001447516">
    <property type="component" value="Unassembled WGS sequence"/>
</dbReference>
<evidence type="ECO:0000256" key="1">
    <source>
        <dbReference type="SAM" id="MobiDB-lite"/>
    </source>
</evidence>
<gene>
    <name evidence="2" type="ORF">AAH991_34385</name>
</gene>
<evidence type="ECO:0000313" key="2">
    <source>
        <dbReference type="EMBL" id="MEN3540244.1"/>
    </source>
</evidence>
<comment type="caution">
    <text evidence="2">The sequence shown here is derived from an EMBL/GenBank/DDBJ whole genome shotgun (WGS) entry which is preliminary data.</text>
</comment>
<sequence>MPAPDVAALLAQLERSDPDIAEPARVAVEWLAGGEALETISQFDVCEFLWYTLPIKVPGDQATIARALGELLRLAGMERYAALCDSPATARILLTYATEGEEAGAAAYHRELEATGVVPPDIAELSWSSIMGPEELGAHVACAAALELAIVAGDPVDREDLTRRWLTTPRPELGGDCWLHRVHGERLNRWVLGRGTARRELAQPFEVRLHAPITAPDEPHLEPLRWLLDLARTGVRLTERLNVGRAVAVEAAGRFGWADRTVRGENDVPALTELRQIAVDDLGALRRSGRRLVLTTTGRNLLDDRAALWEAATTTLLVPAPGEHDFEVSIRESALMILVDGGVVRDDDLRDRVAEVVNGEGWRTTDGGRVGGADLTGPLARLRHRLDALGLGSASHTPEGASHTPEGASHTPEGASHNGGAAVREPGAAGREPGAAGREPVRRGGGARTWRLTTAGRRAALAALRAQALRPRQYAGLG</sequence>
<feature type="region of interest" description="Disordered" evidence="1">
    <location>
        <begin position="391"/>
        <end position="447"/>
    </location>
</feature>
<dbReference type="EMBL" id="JBDJAW010000046">
    <property type="protein sequence ID" value="MEN3540244.1"/>
    <property type="molecule type" value="Genomic_DNA"/>
</dbReference>
<dbReference type="RefSeq" id="WP_346230103.1">
    <property type="nucleotide sequence ID" value="NZ_JBDJAW010000046.1"/>
</dbReference>
<feature type="compositionally biased region" description="Low complexity" evidence="1">
    <location>
        <begin position="424"/>
        <end position="438"/>
    </location>
</feature>
<organism evidence="2 3">
    <name type="scientific">Microbispora maris</name>
    <dbReference type="NCBI Taxonomy" id="3144104"/>
    <lineage>
        <taxon>Bacteria</taxon>
        <taxon>Bacillati</taxon>
        <taxon>Actinomycetota</taxon>
        <taxon>Actinomycetes</taxon>
        <taxon>Streptosporangiales</taxon>
        <taxon>Streptosporangiaceae</taxon>
        <taxon>Microbispora</taxon>
    </lineage>
</organism>
<reference evidence="2 3" key="1">
    <citation type="submission" date="2024-05" db="EMBL/GenBank/DDBJ databases">
        <title>Microbispora sp.ZYX-F-249.</title>
        <authorList>
            <person name="Xie H."/>
        </authorList>
    </citation>
    <scope>NUCLEOTIDE SEQUENCE [LARGE SCALE GENOMIC DNA]</scope>
    <source>
        <strain evidence="2 3">ZYX-F-249</strain>
    </source>
</reference>
<name>A0ABV0AY96_9ACTN</name>
<keyword evidence="3" id="KW-1185">Reference proteome</keyword>